<feature type="domain" description="DUF4123" evidence="1">
    <location>
        <begin position="9"/>
        <end position="124"/>
    </location>
</feature>
<dbReference type="AlphaFoldDB" id="A0AB35WU69"/>
<organism evidence="2 3">
    <name type="scientific">Pseudomonas auratipiscis</name>
    <dbReference type="NCBI Taxonomy" id="3115853"/>
    <lineage>
        <taxon>Bacteria</taxon>
        <taxon>Pseudomonadati</taxon>
        <taxon>Pseudomonadota</taxon>
        <taxon>Gammaproteobacteria</taxon>
        <taxon>Pseudomonadales</taxon>
        <taxon>Pseudomonadaceae</taxon>
        <taxon>Pseudomonas</taxon>
    </lineage>
</organism>
<keyword evidence="3" id="KW-1185">Reference proteome</keyword>
<accession>A0AB35WU69</accession>
<proteinExistence type="predicted"/>
<sequence>MSTLAHANYLLIDGVLRANAIADLHQLGEPLEIHPLYLSTRWAELNQLGPLLVSLPRSSTLIDSTLQRQAGHADASLFYSPAPISSVADHLRRFIAPTDVHGGKGLLRFADPLVTRYWLGSYSDKPLDGVLGPIETWFTPEFAHAWERTGPLEWRSFSRTAPALEWHESYAGLGEAQLAALTQAARWRFVERVHRRVAQSQAEHLARINKDQLSQWYEERLYDAQAWGLISERSLAIWIEYSLRWGTEFAVAASTPYQQWLSQTPAFARLAPEMRIQQMDNDCWNLNLNKDV</sequence>
<name>A0AB35WU69_9PSED</name>
<dbReference type="Pfam" id="PF13503">
    <property type="entry name" value="DUF4123"/>
    <property type="match status" value="1"/>
</dbReference>
<evidence type="ECO:0000313" key="2">
    <source>
        <dbReference type="EMBL" id="MEE1867750.1"/>
    </source>
</evidence>
<evidence type="ECO:0000259" key="1">
    <source>
        <dbReference type="Pfam" id="PF13503"/>
    </source>
</evidence>
<dbReference type="EMBL" id="JAZDQP010000010">
    <property type="protein sequence ID" value="MEE1867750.1"/>
    <property type="molecule type" value="Genomic_DNA"/>
</dbReference>
<gene>
    <name evidence="2" type="ORF">V0R53_15265</name>
</gene>
<protein>
    <submittedName>
        <fullName evidence="2">DUF4123 domain-containing protein</fullName>
    </submittedName>
</protein>
<dbReference type="RefSeq" id="WP_330079910.1">
    <property type="nucleotide sequence ID" value="NZ_JAZDCU010000021.1"/>
</dbReference>
<dbReference type="InterPro" id="IPR025391">
    <property type="entry name" value="DUF4123"/>
</dbReference>
<evidence type="ECO:0000313" key="3">
    <source>
        <dbReference type="Proteomes" id="UP001307839"/>
    </source>
</evidence>
<comment type="caution">
    <text evidence="2">The sequence shown here is derived from an EMBL/GenBank/DDBJ whole genome shotgun (WGS) entry which is preliminary data.</text>
</comment>
<reference evidence="2 3" key="1">
    <citation type="submission" date="2024-01" db="EMBL/GenBank/DDBJ databases">
        <title>Unpublished Manusciprt.</title>
        <authorList>
            <person name="Duman M."/>
            <person name="Valdes E.G."/>
            <person name="Ajmi N."/>
            <person name="Altun S."/>
            <person name="Saticioglu I.B."/>
        </authorList>
    </citation>
    <scope>NUCLEOTIDE SEQUENCE [LARGE SCALE GENOMIC DNA]</scope>
    <source>
        <strain evidence="2 3">120P</strain>
    </source>
</reference>
<dbReference type="Proteomes" id="UP001307839">
    <property type="component" value="Unassembled WGS sequence"/>
</dbReference>